<dbReference type="InterPro" id="IPR016166">
    <property type="entry name" value="FAD-bd_PCMH"/>
</dbReference>
<feature type="domain" description="FAD-binding PCMH-type" evidence="4">
    <location>
        <begin position="35"/>
        <end position="216"/>
    </location>
</feature>
<keyword evidence="3" id="KW-0274">FAD</keyword>
<comment type="similarity">
    <text evidence="1">Belongs to the FAD-binding oxidoreductase/transferase type 4 family.</text>
</comment>
<dbReference type="InterPro" id="IPR016169">
    <property type="entry name" value="FAD-bd_PCMH_sub2"/>
</dbReference>
<dbReference type="Gene3D" id="3.30.70.2190">
    <property type="match status" value="1"/>
</dbReference>
<dbReference type="GO" id="GO:0022904">
    <property type="term" value="P:respiratory electron transport chain"/>
    <property type="evidence" value="ECO:0007669"/>
    <property type="project" value="TreeGrafter"/>
</dbReference>
<dbReference type="Pfam" id="PF01565">
    <property type="entry name" value="FAD_binding_4"/>
    <property type="match status" value="1"/>
</dbReference>
<dbReference type="EMBL" id="CP016619">
    <property type="protein sequence ID" value="ANY84401.1"/>
    <property type="molecule type" value="Genomic_DNA"/>
</dbReference>
<keyword evidence="2" id="KW-0285">Flavoprotein</keyword>
<dbReference type="PANTHER" id="PTHR43716">
    <property type="entry name" value="D-2-HYDROXYGLUTARATE DEHYDROGENASE, MITOCHONDRIAL"/>
    <property type="match status" value="1"/>
</dbReference>
<proteinExistence type="inferred from homology"/>
<name>A0A1B2EWQ6_9HYPH</name>
<dbReference type="PANTHER" id="PTHR43716:SF2">
    <property type="entry name" value="BLL6224 PROTEIN"/>
    <property type="match status" value="1"/>
</dbReference>
<keyword evidence="5" id="KW-0614">Plasmid</keyword>
<dbReference type="InterPro" id="IPR051264">
    <property type="entry name" value="FAD-oxidored/transferase_4"/>
</dbReference>
<reference evidence="5" key="1">
    <citation type="submission" date="2016-07" db="EMBL/GenBank/DDBJ databases">
        <title>Microvirga ossetica sp. nov. a new species of rhizobia isolated from root nodules of the legume species Vicia alpestris Steven originated from North Ossetia region in the Caucasus.</title>
        <authorList>
            <person name="Safronova V.I."/>
            <person name="Kuznetsova I.G."/>
            <person name="Sazanova A.L."/>
            <person name="Belimov A."/>
            <person name="Andronov E."/>
            <person name="Osledkin Y.S."/>
            <person name="Onishchuk O.P."/>
            <person name="Kurchak O.N."/>
            <person name="Shaposhnikov A.I."/>
            <person name="Willems A."/>
            <person name="Tikhonovich I.A."/>
        </authorList>
    </citation>
    <scope>NUCLEOTIDE SEQUENCE [LARGE SCALE GENOMIC DNA]</scope>
    <source>
        <strain evidence="5">V5/3M</strain>
        <plasmid evidence="5">unnamed2</plasmid>
    </source>
</reference>
<dbReference type="GO" id="GO:0071949">
    <property type="term" value="F:FAD binding"/>
    <property type="evidence" value="ECO:0007669"/>
    <property type="project" value="InterPro"/>
</dbReference>
<evidence type="ECO:0000256" key="1">
    <source>
        <dbReference type="ARBA" id="ARBA00008000"/>
    </source>
</evidence>
<dbReference type="Gene3D" id="3.30.43.10">
    <property type="entry name" value="Uridine Diphospho-n-acetylenolpyruvylglucosamine Reductase, domain 2"/>
    <property type="match status" value="1"/>
</dbReference>
<dbReference type="SUPFAM" id="SSF55103">
    <property type="entry name" value="FAD-linked oxidases, C-terminal domain"/>
    <property type="match status" value="1"/>
</dbReference>
<evidence type="ECO:0000313" key="5">
    <source>
        <dbReference type="EMBL" id="ANY84401.1"/>
    </source>
</evidence>
<geneLocation type="plasmid" evidence="5">
    <name>unnamed2</name>
</geneLocation>
<dbReference type="KEGG" id="moc:BB934_40040"/>
<dbReference type="Gene3D" id="3.30.70.2740">
    <property type="match status" value="1"/>
</dbReference>
<dbReference type="InterPro" id="IPR006094">
    <property type="entry name" value="Oxid_FAD_bind_N"/>
</dbReference>
<dbReference type="InterPro" id="IPR016171">
    <property type="entry name" value="Vanillyl_alc_oxidase_C-sub2"/>
</dbReference>
<accession>A0A1B2EWQ6</accession>
<dbReference type="Gene3D" id="1.10.45.10">
    <property type="entry name" value="Vanillyl-alcohol Oxidase, Chain A, domain 4"/>
    <property type="match status" value="1"/>
</dbReference>
<dbReference type="SUPFAM" id="SSF56176">
    <property type="entry name" value="FAD-binding/transporter-associated domain-like"/>
    <property type="match status" value="1"/>
</dbReference>
<dbReference type="GO" id="GO:0003824">
    <property type="term" value="F:catalytic activity"/>
    <property type="evidence" value="ECO:0007669"/>
    <property type="project" value="InterPro"/>
</dbReference>
<dbReference type="Gene3D" id="3.30.465.10">
    <property type="match status" value="1"/>
</dbReference>
<dbReference type="InterPro" id="IPR036318">
    <property type="entry name" value="FAD-bd_PCMH-like_sf"/>
</dbReference>
<dbReference type="InterPro" id="IPR004113">
    <property type="entry name" value="FAD-bd_oxidored_4_C"/>
</dbReference>
<dbReference type="OrthoDB" id="9809290at2"/>
<gene>
    <name evidence="5" type="ORF">BB934_40040</name>
</gene>
<dbReference type="InterPro" id="IPR016167">
    <property type="entry name" value="FAD-bd_PCMH_sub1"/>
</dbReference>
<dbReference type="InterPro" id="IPR016164">
    <property type="entry name" value="FAD-linked_Oxase-like_C"/>
</dbReference>
<sequence>MTGLLGRLAAIVGERNVLTDDASMTPYVNDWLGKYHGSAQAVVRPGSAAEVAAILAACRETGTPIVPQGGNTSMSGGATPDASGGAVVLSLTRMNRIREIDPIGNTITVDAGVVLAHVHTAAKEVGRHFPLSLGAEGSCTIGGNLATNAGGVAVLRYGTMRELTLGLEVALPDGRIWDGLTALRKDNTGYALRDLFIGSEGTLGVITGAVLKLFPEPKAKATALVAVPDAEAALSLLALVRGKCGDRLTAFEFMTGACIDLVLRHIADARIPFGAVPPALVLVELSDTDDDAALNARLEDALVAASEAELALDATIAQDIAQAKASWRLREGISEALVREGKAAKHDISVPVSRMAEFIAAADRAVAAVSPGVRHVVFGHLGDGNLHYNLLRAIDMSEADFAVLAPRLTRVVHDEAKAYRGSISAEHGIGQLRVGDMPRYKAPIELELMAALKGLFDPAELLNPGKLLPLSAKQ</sequence>
<dbReference type="RefSeq" id="WP_099515300.1">
    <property type="nucleotide sequence ID" value="NZ_CP016619.1"/>
</dbReference>
<dbReference type="PROSITE" id="PS51387">
    <property type="entry name" value="FAD_PCMH"/>
    <property type="match status" value="1"/>
</dbReference>
<dbReference type="Pfam" id="PF02913">
    <property type="entry name" value="FAD-oxidase_C"/>
    <property type="match status" value="1"/>
</dbReference>
<evidence type="ECO:0000256" key="2">
    <source>
        <dbReference type="ARBA" id="ARBA00022630"/>
    </source>
</evidence>
<evidence type="ECO:0000256" key="3">
    <source>
        <dbReference type="ARBA" id="ARBA00022827"/>
    </source>
</evidence>
<organism evidence="5">
    <name type="scientific">Microvirga ossetica</name>
    <dbReference type="NCBI Taxonomy" id="1882682"/>
    <lineage>
        <taxon>Bacteria</taxon>
        <taxon>Pseudomonadati</taxon>
        <taxon>Pseudomonadota</taxon>
        <taxon>Alphaproteobacteria</taxon>
        <taxon>Hyphomicrobiales</taxon>
        <taxon>Methylobacteriaceae</taxon>
        <taxon>Microvirga</taxon>
    </lineage>
</organism>
<dbReference type="AlphaFoldDB" id="A0A1B2EWQ6"/>
<protein>
    <submittedName>
        <fullName evidence="5">Hydroxyacid dehydrogenase</fullName>
    </submittedName>
</protein>
<evidence type="ECO:0000259" key="4">
    <source>
        <dbReference type="PROSITE" id="PS51387"/>
    </source>
</evidence>